<dbReference type="InterPro" id="IPR023296">
    <property type="entry name" value="Glyco_hydro_beta-prop_sf"/>
</dbReference>
<keyword evidence="4" id="KW-1185">Reference proteome</keyword>
<organism evidence="3 4">
    <name type="scientific">Halorubrum kocurii JCM 14978</name>
    <dbReference type="NCBI Taxonomy" id="1230456"/>
    <lineage>
        <taxon>Archaea</taxon>
        <taxon>Methanobacteriati</taxon>
        <taxon>Methanobacteriota</taxon>
        <taxon>Stenosarchaea group</taxon>
        <taxon>Halobacteria</taxon>
        <taxon>Halobacteriales</taxon>
        <taxon>Haloferacaceae</taxon>
        <taxon>Halorubrum</taxon>
    </lineage>
</organism>
<comment type="caution">
    <text evidence="3">The sequence shown here is derived from an EMBL/GenBank/DDBJ whole genome shotgun (WGS) entry which is preliminary data.</text>
</comment>
<dbReference type="InterPro" id="IPR052176">
    <property type="entry name" value="Glycosyl_Hydrlase_43_Enz"/>
</dbReference>
<dbReference type="RefSeq" id="WP_008847948.1">
    <property type="nucleotide sequence ID" value="NZ_AOJH01000043.1"/>
</dbReference>
<dbReference type="Gene3D" id="2.115.10.20">
    <property type="entry name" value="Glycosyl hydrolase domain, family 43"/>
    <property type="match status" value="1"/>
</dbReference>
<accession>M0P9P7</accession>
<dbReference type="EMBL" id="AOJH01000043">
    <property type="protein sequence ID" value="EMA65525.1"/>
    <property type="molecule type" value="Genomic_DNA"/>
</dbReference>
<evidence type="ECO:0000313" key="4">
    <source>
        <dbReference type="Proteomes" id="UP000011546"/>
    </source>
</evidence>
<dbReference type="Proteomes" id="UP000011546">
    <property type="component" value="Unassembled WGS sequence"/>
</dbReference>
<evidence type="ECO:0000259" key="2">
    <source>
        <dbReference type="Pfam" id="PF24793"/>
    </source>
</evidence>
<dbReference type="AlphaFoldDB" id="M0P9P7"/>
<feature type="domain" description="Glucosamine inositolphosphorylceramide transferase 1 N-terminal" evidence="2">
    <location>
        <begin position="79"/>
        <end position="339"/>
    </location>
</feature>
<dbReference type="STRING" id="1230456.C468_06073"/>
<evidence type="ECO:0000256" key="1">
    <source>
        <dbReference type="ARBA" id="ARBA00023277"/>
    </source>
</evidence>
<dbReference type="OrthoDB" id="203438at2157"/>
<gene>
    <name evidence="3" type="ORF">C468_06073</name>
</gene>
<reference evidence="3 4" key="1">
    <citation type="journal article" date="2014" name="PLoS Genet.">
        <title>Phylogenetically driven sequencing of extremely halophilic archaea reveals strategies for static and dynamic osmo-response.</title>
        <authorList>
            <person name="Becker E.A."/>
            <person name="Seitzer P.M."/>
            <person name="Tritt A."/>
            <person name="Larsen D."/>
            <person name="Krusor M."/>
            <person name="Yao A.I."/>
            <person name="Wu D."/>
            <person name="Madern D."/>
            <person name="Eisen J.A."/>
            <person name="Darling A.E."/>
            <person name="Facciotti M.T."/>
        </authorList>
    </citation>
    <scope>NUCLEOTIDE SEQUENCE [LARGE SCALE GENOMIC DNA]</scope>
    <source>
        <strain evidence="3 4">JCM 14978</strain>
    </source>
</reference>
<keyword evidence="1" id="KW-0119">Carbohydrate metabolism</keyword>
<dbReference type="InterPro" id="IPR056442">
    <property type="entry name" value="GINT1_N"/>
</dbReference>
<protein>
    <recommendedName>
        <fullName evidence="2">Glucosamine inositolphosphorylceramide transferase 1 N-terminal domain-containing protein</fullName>
    </recommendedName>
</protein>
<dbReference type="Pfam" id="PF24793">
    <property type="entry name" value="GINT1_N"/>
    <property type="match status" value="1"/>
</dbReference>
<name>M0P9P7_9EURY</name>
<proteinExistence type="predicted"/>
<dbReference type="PANTHER" id="PTHR43772:SF2">
    <property type="entry name" value="PUTATIVE (AFU_ORTHOLOGUE AFUA_2G04480)-RELATED"/>
    <property type="match status" value="1"/>
</dbReference>
<evidence type="ECO:0000313" key="3">
    <source>
        <dbReference type="EMBL" id="EMA65525.1"/>
    </source>
</evidence>
<dbReference type="SUPFAM" id="SSF75005">
    <property type="entry name" value="Arabinanase/levansucrase/invertase"/>
    <property type="match status" value="1"/>
</dbReference>
<dbReference type="PANTHER" id="PTHR43772">
    <property type="entry name" value="ENDO-1,4-BETA-XYLANASE"/>
    <property type="match status" value="1"/>
</dbReference>
<dbReference type="PATRIC" id="fig|1230456.3.peg.1185"/>
<sequence>MSDRLETLRRVPFVADAARSAGKLVNHTIPDLLRPDLDAAAVDRSAVDPATAAPAVSLGLGTRDEADLPLTPTEIAAARNPAFTAEDVTDFGAVDFVADPFMLPGADRWHLFFEVCNYARDPDAVIGHATSPDGLRWEYDRAVLNTGEHLSFPYVFEWEGTRYMVPEEGGSDGRAIRLYEATDFPGGWEPRATLVSADHRTDDTVVFRWRDRWWLLVGDGDAAGLRAYHSDSLVADDWEPHRDNPVVTGRPAASRPGGRPVVGSDGVVVFFQDCERRYGEAVRAFEITALGPETYADEERPESPVLEGTGARVGWNSGRMHHLDPWYVDGRWLCVADGNVANSAVFTGRHWALGMYAAD</sequence>